<feature type="region of interest" description="Disordered" evidence="1">
    <location>
        <begin position="1"/>
        <end position="23"/>
    </location>
</feature>
<organism evidence="2 3">
    <name type="scientific">Stenomitos frigidus ULC18</name>
    <dbReference type="NCBI Taxonomy" id="2107698"/>
    <lineage>
        <taxon>Bacteria</taxon>
        <taxon>Bacillati</taxon>
        <taxon>Cyanobacteriota</taxon>
        <taxon>Cyanophyceae</taxon>
        <taxon>Leptolyngbyales</taxon>
        <taxon>Leptolyngbyaceae</taxon>
        <taxon>Stenomitos</taxon>
    </lineage>
</organism>
<evidence type="ECO:0000313" key="2">
    <source>
        <dbReference type="EMBL" id="PSB26263.1"/>
    </source>
</evidence>
<dbReference type="InterPro" id="IPR011473">
    <property type="entry name" value="DUF1579"/>
</dbReference>
<gene>
    <name evidence="2" type="ORF">C7B82_20310</name>
</gene>
<dbReference type="AlphaFoldDB" id="A0A2T1E0H6"/>
<comment type="caution">
    <text evidence="2">The sequence shown here is derived from an EMBL/GenBank/DDBJ whole genome shotgun (WGS) entry which is preliminary data.</text>
</comment>
<evidence type="ECO:0000256" key="1">
    <source>
        <dbReference type="SAM" id="MobiDB-lite"/>
    </source>
</evidence>
<reference evidence="2 3" key="2">
    <citation type="submission" date="2018-03" db="EMBL/GenBank/DDBJ databases">
        <title>The ancient ancestry and fast evolution of plastids.</title>
        <authorList>
            <person name="Moore K.R."/>
            <person name="Magnabosco C."/>
            <person name="Momper L."/>
            <person name="Gold D.A."/>
            <person name="Bosak T."/>
            <person name="Fournier G.P."/>
        </authorList>
    </citation>
    <scope>NUCLEOTIDE SEQUENCE [LARGE SCALE GENOMIC DNA]</scope>
    <source>
        <strain evidence="2 3">ULC18</strain>
    </source>
</reference>
<proteinExistence type="predicted"/>
<dbReference type="Proteomes" id="UP000239576">
    <property type="component" value="Unassembled WGS sequence"/>
</dbReference>
<dbReference type="OrthoDB" id="8481162at2"/>
<protein>
    <recommendedName>
        <fullName evidence="4">DUF1579 domain-containing protein</fullName>
    </recommendedName>
</protein>
<name>A0A2T1E0H6_9CYAN</name>
<keyword evidence="3" id="KW-1185">Reference proteome</keyword>
<evidence type="ECO:0000313" key="3">
    <source>
        <dbReference type="Proteomes" id="UP000239576"/>
    </source>
</evidence>
<evidence type="ECO:0008006" key="4">
    <source>
        <dbReference type="Google" id="ProtNLM"/>
    </source>
</evidence>
<sequence>MPQKTIETKNQSPEPPTPSNEHKQLGVWVGKWSTEGQSYAEGNSNENLQVSSVKMTSVETFELLLDGFFLVHRWDGRVGGAEFKGMEVIGYDASSQTYCSRFFDNAGNTPTYQVTVCENVWTYIGELQRATFEFSDDGNTMTTHWDWKKTDSENWLPLCDLKVTKVK</sequence>
<dbReference type="RefSeq" id="WP_106258103.1">
    <property type="nucleotide sequence ID" value="NZ_CAWNSW010000044.1"/>
</dbReference>
<reference evidence="3" key="1">
    <citation type="submission" date="2018-02" db="EMBL/GenBank/DDBJ databases">
        <authorList>
            <person name="Moore K."/>
            <person name="Momper L."/>
        </authorList>
    </citation>
    <scope>NUCLEOTIDE SEQUENCE [LARGE SCALE GENOMIC DNA]</scope>
    <source>
        <strain evidence="3">ULC18</strain>
    </source>
</reference>
<dbReference type="EMBL" id="PVWK01000110">
    <property type="protein sequence ID" value="PSB26263.1"/>
    <property type="molecule type" value="Genomic_DNA"/>
</dbReference>
<accession>A0A2T1E0H6</accession>
<dbReference type="Pfam" id="PF07617">
    <property type="entry name" value="DUF1579"/>
    <property type="match status" value="1"/>
</dbReference>